<dbReference type="GO" id="GO:0003676">
    <property type="term" value="F:nucleic acid binding"/>
    <property type="evidence" value="ECO:0007669"/>
    <property type="project" value="InterPro"/>
</dbReference>
<protein>
    <recommendedName>
        <fullName evidence="2">CCHC-type domain-containing protein</fullName>
    </recommendedName>
</protein>
<name>A0AA88R7R6_9ASTE</name>
<dbReference type="Gene3D" id="3.90.70.10">
    <property type="entry name" value="Cysteine proteinases"/>
    <property type="match status" value="1"/>
</dbReference>
<reference evidence="3" key="1">
    <citation type="submission" date="2022-12" db="EMBL/GenBank/DDBJ databases">
        <title>Draft genome assemblies for two species of Escallonia (Escalloniales).</title>
        <authorList>
            <person name="Chanderbali A."/>
            <person name="Dervinis C."/>
            <person name="Anghel I."/>
            <person name="Soltis D."/>
            <person name="Soltis P."/>
            <person name="Zapata F."/>
        </authorList>
    </citation>
    <scope>NUCLEOTIDE SEQUENCE</scope>
    <source>
        <strain evidence="3">UCBG92.1500</strain>
        <tissue evidence="3">Leaf</tissue>
    </source>
</reference>
<dbReference type="AlphaFoldDB" id="A0AA88R7R6"/>
<keyword evidence="4" id="KW-1185">Reference proteome</keyword>
<dbReference type="GO" id="GO:0008270">
    <property type="term" value="F:zinc ion binding"/>
    <property type="evidence" value="ECO:0007669"/>
    <property type="project" value="UniProtKB-KW"/>
</dbReference>
<evidence type="ECO:0000259" key="2">
    <source>
        <dbReference type="PROSITE" id="PS50158"/>
    </source>
</evidence>
<dbReference type="GO" id="GO:0008234">
    <property type="term" value="F:cysteine-type peptidase activity"/>
    <property type="evidence" value="ECO:0007669"/>
    <property type="project" value="InterPro"/>
</dbReference>
<keyword evidence="1" id="KW-0479">Metal-binding</keyword>
<dbReference type="InterPro" id="IPR036875">
    <property type="entry name" value="Znf_CCHC_sf"/>
</dbReference>
<dbReference type="InterPro" id="IPR038765">
    <property type="entry name" value="Papain-like_cys_pep_sf"/>
</dbReference>
<dbReference type="Pfam" id="PF08246">
    <property type="entry name" value="Inhibitor_I29"/>
    <property type="match status" value="1"/>
</dbReference>
<proteinExistence type="predicted"/>
<keyword evidence="1" id="KW-0862">Zinc</keyword>
<keyword evidence="1" id="KW-0863">Zinc-finger</keyword>
<dbReference type="EMBL" id="JAVXUO010001306">
    <property type="protein sequence ID" value="KAK2983722.1"/>
    <property type="molecule type" value="Genomic_DNA"/>
</dbReference>
<evidence type="ECO:0000313" key="4">
    <source>
        <dbReference type="Proteomes" id="UP001187471"/>
    </source>
</evidence>
<dbReference type="SUPFAM" id="SSF57756">
    <property type="entry name" value="Retrovirus zinc finger-like domains"/>
    <property type="match status" value="1"/>
</dbReference>
<dbReference type="SUPFAM" id="SSF54001">
    <property type="entry name" value="Cysteine proteinases"/>
    <property type="match status" value="1"/>
</dbReference>
<dbReference type="PROSITE" id="PS50158">
    <property type="entry name" value="ZF_CCHC"/>
    <property type="match status" value="1"/>
</dbReference>
<evidence type="ECO:0000256" key="1">
    <source>
        <dbReference type="PROSITE-ProRule" id="PRU00047"/>
    </source>
</evidence>
<dbReference type="InterPro" id="IPR001878">
    <property type="entry name" value="Znf_CCHC"/>
</dbReference>
<dbReference type="Gene3D" id="4.10.60.10">
    <property type="entry name" value="Zinc finger, CCHC-type"/>
    <property type="match status" value="1"/>
</dbReference>
<dbReference type="SMART" id="SM00848">
    <property type="entry name" value="Inhibitor_I29"/>
    <property type="match status" value="1"/>
</dbReference>
<dbReference type="InterPro" id="IPR013201">
    <property type="entry name" value="Prot_inhib_I29"/>
</dbReference>
<gene>
    <name evidence="3" type="ORF">RJ640_016626</name>
</gene>
<organism evidence="3 4">
    <name type="scientific">Escallonia rubra</name>
    <dbReference type="NCBI Taxonomy" id="112253"/>
    <lineage>
        <taxon>Eukaryota</taxon>
        <taxon>Viridiplantae</taxon>
        <taxon>Streptophyta</taxon>
        <taxon>Embryophyta</taxon>
        <taxon>Tracheophyta</taxon>
        <taxon>Spermatophyta</taxon>
        <taxon>Magnoliopsida</taxon>
        <taxon>eudicotyledons</taxon>
        <taxon>Gunneridae</taxon>
        <taxon>Pentapetalae</taxon>
        <taxon>asterids</taxon>
        <taxon>campanulids</taxon>
        <taxon>Escalloniales</taxon>
        <taxon>Escalloniaceae</taxon>
        <taxon>Escallonia</taxon>
    </lineage>
</organism>
<dbReference type="InterPro" id="IPR013128">
    <property type="entry name" value="Peptidase_C1A"/>
</dbReference>
<evidence type="ECO:0000313" key="3">
    <source>
        <dbReference type="EMBL" id="KAK2983722.1"/>
    </source>
</evidence>
<dbReference type="Proteomes" id="UP001187471">
    <property type="component" value="Unassembled WGS sequence"/>
</dbReference>
<accession>A0AA88R7R6</accession>
<sequence length="170" mass="19766">MPLCLLPILASARALNPSAKGRIRQTKAEMENRAREKDKSKLKCYNCKKPGYLARECMEPKKHEQWVARYGRVYKNTEERNKRFKIFEENVKHIKSFSRADDKPYKLNEFADLTNEEFTSSRNRLQSHVCTSEGTSFKYENATLVPPTMDWTKKGTVTPVKDQGLNNCKI</sequence>
<comment type="caution">
    <text evidence="3">The sequence shown here is derived from an EMBL/GenBank/DDBJ whole genome shotgun (WGS) entry which is preliminary data.</text>
</comment>
<dbReference type="PANTHER" id="PTHR12411">
    <property type="entry name" value="CYSTEINE PROTEASE FAMILY C1-RELATED"/>
    <property type="match status" value="1"/>
</dbReference>
<feature type="domain" description="CCHC-type" evidence="2">
    <location>
        <begin position="43"/>
        <end position="57"/>
    </location>
</feature>